<evidence type="ECO:0000256" key="4">
    <source>
        <dbReference type="ARBA" id="ARBA00022574"/>
    </source>
</evidence>
<sequence length="305" mass="33587">DPDSDTEGLLTSTGDYIASSALLARGLIQMRSCADANKQYTSQGRLNASEFHPSAQVLLAAGMDQRLNLFQIDGKHNPKIQSIFLQNYPVHSAHFTADGQQVVAGSKFRSFYYYDMMAGKVVNVPWIKALEENQMRRFEVSPDGRFLAFYGMYGRIHLLSSQSKEHICTLKMNGSVEALSFNQSGDVMCSHGDDGQVYVWDMNTRDCIHHFTDDGCIHGTSLAHSPDGRYLAAGCSSGVVNIYDTSTCYQEVLPKPLKAIMNLTTSASHLKFNSTSEILAIASNAGEKAVKLIHFPSMTAFSNFP</sequence>
<dbReference type="HOGENOM" id="CLU_011055_0_0_1"/>
<dbReference type="PANTHER" id="PTHR18359:SF0">
    <property type="entry name" value="U3 SMALL NUCLEOLAR RNA-ASSOCIATED PROTEIN 18 HOMOLOG"/>
    <property type="match status" value="1"/>
</dbReference>
<dbReference type="Gene3D" id="2.130.10.10">
    <property type="entry name" value="YVTN repeat-like/Quinoprotein amine dehydrogenase"/>
    <property type="match status" value="1"/>
</dbReference>
<dbReference type="OMA" id="FEWTVAC"/>
<accession>R7TBL2</accession>
<keyword evidence="3" id="KW-0597">Phosphoprotein</keyword>
<dbReference type="Pfam" id="PF00400">
    <property type="entry name" value="WD40"/>
    <property type="match status" value="2"/>
</dbReference>
<evidence type="ECO:0000256" key="3">
    <source>
        <dbReference type="ARBA" id="ARBA00022553"/>
    </source>
</evidence>
<reference evidence="12 14" key="2">
    <citation type="journal article" date="2013" name="Nature">
        <title>Insights into bilaterian evolution from three spiralian genomes.</title>
        <authorList>
            <person name="Simakov O."/>
            <person name="Marletaz F."/>
            <person name="Cho S.J."/>
            <person name="Edsinger-Gonzales E."/>
            <person name="Havlak P."/>
            <person name="Hellsten U."/>
            <person name="Kuo D.H."/>
            <person name="Larsson T."/>
            <person name="Lv J."/>
            <person name="Arendt D."/>
            <person name="Savage R."/>
            <person name="Osoegawa K."/>
            <person name="de Jong P."/>
            <person name="Grimwood J."/>
            <person name="Chapman J.A."/>
            <person name="Shapiro H."/>
            <person name="Aerts A."/>
            <person name="Otillar R.P."/>
            <person name="Terry A.Y."/>
            <person name="Boore J.L."/>
            <person name="Grigoriev I.V."/>
            <person name="Lindberg D.R."/>
            <person name="Seaver E.C."/>
            <person name="Weisblat D.A."/>
            <person name="Putnam N.H."/>
            <person name="Rokhsar D.S."/>
        </authorList>
    </citation>
    <scope>NUCLEOTIDE SEQUENCE</scope>
    <source>
        <strain evidence="12 14">I ESC-2004</strain>
    </source>
</reference>
<comment type="function">
    <text evidence="8">Part of the small subunit (SSU) processome, first precursor of the small eukaryotic ribosomal subunit. During the assembly of the SSU processome in the nucleolus, many ribosome biogenesis factors, an RNA chaperone and ribosomal proteins associate with the nascent pre-rRNA and work in concert to generate RNA folding, modifications, rearrangements and cleavage as well as targeted degradation of pre-ribosomal RNA by the RNA exosome. Involved in nucleolar processing of pre-18S ribosomal RNA.</text>
</comment>
<protein>
    <recommendedName>
        <fullName evidence="9">U3 small nucleolar RNA-associated protein 18 homolog</fullName>
    </recommendedName>
    <alternativeName>
        <fullName evidence="10">WD repeat-containing protein 50</fullName>
    </alternativeName>
</protein>
<dbReference type="PROSITE" id="PS50082">
    <property type="entry name" value="WD_REPEATS_2"/>
    <property type="match status" value="1"/>
</dbReference>
<dbReference type="FunCoup" id="R7TBL2">
    <property type="interactions" value="1854"/>
</dbReference>
<dbReference type="InterPro" id="IPR001680">
    <property type="entry name" value="WD40_rpt"/>
</dbReference>
<feature type="non-terminal residue" evidence="12">
    <location>
        <position position="305"/>
    </location>
</feature>
<dbReference type="EMBL" id="KB310753">
    <property type="protein sequence ID" value="ELT90857.1"/>
    <property type="molecule type" value="Genomic_DNA"/>
</dbReference>
<keyword evidence="2" id="KW-0698">rRNA processing</keyword>
<reference evidence="13" key="3">
    <citation type="submission" date="2015-06" db="UniProtKB">
        <authorList>
            <consortium name="EnsemblMetazoa"/>
        </authorList>
    </citation>
    <scope>IDENTIFICATION</scope>
</reference>
<dbReference type="STRING" id="283909.R7TBL2"/>
<dbReference type="PANTHER" id="PTHR18359">
    <property type="entry name" value="WD-REPEAT PROTEIN-RELATED"/>
    <property type="match status" value="1"/>
</dbReference>
<dbReference type="AlphaFoldDB" id="R7TBL2"/>
<evidence type="ECO:0000256" key="6">
    <source>
        <dbReference type="ARBA" id="ARBA00023242"/>
    </source>
</evidence>
<evidence type="ECO:0000313" key="14">
    <source>
        <dbReference type="Proteomes" id="UP000014760"/>
    </source>
</evidence>
<evidence type="ECO:0000256" key="2">
    <source>
        <dbReference type="ARBA" id="ARBA00022552"/>
    </source>
</evidence>
<proteinExistence type="inferred from homology"/>
<dbReference type="GO" id="GO:0034388">
    <property type="term" value="C:Pwp2p-containing subcomplex of 90S preribosome"/>
    <property type="evidence" value="ECO:0007669"/>
    <property type="project" value="TreeGrafter"/>
</dbReference>
<evidence type="ECO:0000256" key="10">
    <source>
        <dbReference type="ARBA" id="ARBA00075773"/>
    </source>
</evidence>
<keyword evidence="5" id="KW-0677">Repeat</keyword>
<keyword evidence="6" id="KW-0539">Nucleus</keyword>
<gene>
    <name evidence="12" type="ORF">CAPTEDRAFT_43740</name>
</gene>
<feature type="non-terminal residue" evidence="12">
    <location>
        <position position="1"/>
    </location>
</feature>
<evidence type="ECO:0000256" key="7">
    <source>
        <dbReference type="ARBA" id="ARBA00025767"/>
    </source>
</evidence>
<evidence type="ECO:0000256" key="1">
    <source>
        <dbReference type="ARBA" id="ARBA00004604"/>
    </source>
</evidence>
<dbReference type="EnsemblMetazoa" id="CapteT43740">
    <property type="protein sequence ID" value="CapteP43740"/>
    <property type="gene ID" value="CapteG43740"/>
</dbReference>
<organism evidence="12">
    <name type="scientific">Capitella teleta</name>
    <name type="common">Polychaete worm</name>
    <dbReference type="NCBI Taxonomy" id="283909"/>
    <lineage>
        <taxon>Eukaryota</taxon>
        <taxon>Metazoa</taxon>
        <taxon>Spiralia</taxon>
        <taxon>Lophotrochozoa</taxon>
        <taxon>Annelida</taxon>
        <taxon>Polychaeta</taxon>
        <taxon>Sedentaria</taxon>
        <taxon>Scolecida</taxon>
        <taxon>Capitellidae</taxon>
        <taxon>Capitella</taxon>
    </lineage>
</organism>
<dbReference type="EMBL" id="AMQN01014132">
    <property type="status" value="NOT_ANNOTATED_CDS"/>
    <property type="molecule type" value="Genomic_DNA"/>
</dbReference>
<evidence type="ECO:0000313" key="13">
    <source>
        <dbReference type="EnsemblMetazoa" id="CapteP43740"/>
    </source>
</evidence>
<dbReference type="InterPro" id="IPR045161">
    <property type="entry name" value="Utp18"/>
</dbReference>
<evidence type="ECO:0000313" key="12">
    <source>
        <dbReference type="EMBL" id="ELT90857.1"/>
    </source>
</evidence>
<dbReference type="GO" id="GO:0006364">
    <property type="term" value="P:rRNA processing"/>
    <property type="evidence" value="ECO:0007669"/>
    <property type="project" value="UniProtKB-KW"/>
</dbReference>
<evidence type="ECO:0000256" key="9">
    <source>
        <dbReference type="ARBA" id="ARBA00074442"/>
    </source>
</evidence>
<comment type="subcellular location">
    <subcellularLocation>
        <location evidence="1">Nucleus</location>
        <location evidence="1">Nucleolus</location>
    </subcellularLocation>
</comment>
<dbReference type="PROSITE" id="PS50294">
    <property type="entry name" value="WD_REPEATS_REGION"/>
    <property type="match status" value="1"/>
</dbReference>
<feature type="repeat" description="WD" evidence="11">
    <location>
        <begin position="169"/>
        <end position="210"/>
    </location>
</feature>
<dbReference type="FunFam" id="2.130.10.10:FF:000121">
    <property type="entry name" value="U3 small nucleolar RNA-associated protein 18 homolog"/>
    <property type="match status" value="1"/>
</dbReference>
<keyword evidence="14" id="KW-1185">Reference proteome</keyword>
<dbReference type="OrthoDB" id="1935146at2759"/>
<dbReference type="SMART" id="SM00320">
    <property type="entry name" value="WD40"/>
    <property type="match status" value="4"/>
</dbReference>
<dbReference type="Proteomes" id="UP000014760">
    <property type="component" value="Unassembled WGS sequence"/>
</dbReference>
<dbReference type="SUPFAM" id="SSF50978">
    <property type="entry name" value="WD40 repeat-like"/>
    <property type="match status" value="1"/>
</dbReference>
<comment type="similarity">
    <text evidence="7">Belongs to the WD repeat UTP18 family.</text>
</comment>
<dbReference type="InterPro" id="IPR015943">
    <property type="entry name" value="WD40/YVTN_repeat-like_dom_sf"/>
</dbReference>
<dbReference type="GO" id="GO:0032040">
    <property type="term" value="C:small-subunit processome"/>
    <property type="evidence" value="ECO:0007669"/>
    <property type="project" value="TreeGrafter"/>
</dbReference>
<evidence type="ECO:0000256" key="8">
    <source>
        <dbReference type="ARBA" id="ARBA00058527"/>
    </source>
</evidence>
<keyword evidence="4 11" id="KW-0853">WD repeat</keyword>
<name>R7TBL2_CAPTE</name>
<dbReference type="InterPro" id="IPR036322">
    <property type="entry name" value="WD40_repeat_dom_sf"/>
</dbReference>
<evidence type="ECO:0000256" key="5">
    <source>
        <dbReference type="ARBA" id="ARBA00022737"/>
    </source>
</evidence>
<evidence type="ECO:0000256" key="11">
    <source>
        <dbReference type="PROSITE-ProRule" id="PRU00221"/>
    </source>
</evidence>
<reference evidence="14" key="1">
    <citation type="submission" date="2012-12" db="EMBL/GenBank/DDBJ databases">
        <authorList>
            <person name="Hellsten U."/>
            <person name="Grimwood J."/>
            <person name="Chapman J.A."/>
            <person name="Shapiro H."/>
            <person name="Aerts A."/>
            <person name="Otillar R.P."/>
            <person name="Terry A.Y."/>
            <person name="Boore J.L."/>
            <person name="Simakov O."/>
            <person name="Marletaz F."/>
            <person name="Cho S.-J."/>
            <person name="Edsinger-Gonzales E."/>
            <person name="Havlak P."/>
            <person name="Kuo D.-H."/>
            <person name="Larsson T."/>
            <person name="Lv J."/>
            <person name="Arendt D."/>
            <person name="Savage R."/>
            <person name="Osoegawa K."/>
            <person name="de Jong P."/>
            <person name="Lindberg D.R."/>
            <person name="Seaver E.C."/>
            <person name="Weisblat D.A."/>
            <person name="Putnam N.H."/>
            <person name="Grigoriev I.V."/>
            <person name="Rokhsar D.S."/>
        </authorList>
    </citation>
    <scope>NUCLEOTIDE SEQUENCE</scope>
    <source>
        <strain evidence="14">I ESC-2004</strain>
    </source>
</reference>